<name>A0A443S3I9_9ACAR</name>
<dbReference type="Gene3D" id="3.40.50.300">
    <property type="entry name" value="P-loop containing nucleotide triphosphate hydrolases"/>
    <property type="match status" value="1"/>
</dbReference>
<dbReference type="SUPFAM" id="SSF52540">
    <property type="entry name" value="P-loop containing nucleoside triphosphate hydrolases"/>
    <property type="match status" value="1"/>
</dbReference>
<protein>
    <submittedName>
        <fullName evidence="4">Estrogen sulfotransferase-like protein</fullName>
    </submittedName>
</protein>
<dbReference type="EMBL" id="NCKV01009977">
    <property type="protein sequence ID" value="RWS22053.1"/>
    <property type="molecule type" value="Genomic_DNA"/>
</dbReference>
<keyword evidence="5" id="KW-1185">Reference proteome</keyword>
<sequence>MISLPERFPYLEWPLPGINWLKRQTGKRLIKTHLPLPFFTNALKSNAKIVTIIRDPKDVLVSFYYFARMNNLIGFTDDFSKFFELFVKDKVAYGPIWKHYSDFISLVNNSEQNEAILVVHYEKLKSNFEDEVDRICKFLGKRKLSEYEMSELKKHCCFESMKVNPSVNYEHWDQLGVRNLNESEFFRKGIVGDWKAHFSPQQRQTFNEWFKQNFDASIVEMYDERYETTITTANQKVN</sequence>
<dbReference type="PANTHER" id="PTHR11783">
    <property type="entry name" value="SULFOTRANSFERASE SULT"/>
    <property type="match status" value="1"/>
</dbReference>
<keyword evidence="2 4" id="KW-0808">Transferase</keyword>
<comment type="similarity">
    <text evidence="1">Belongs to the sulfotransferase 1 family.</text>
</comment>
<dbReference type="STRING" id="299467.A0A443S3I9"/>
<evidence type="ECO:0000259" key="3">
    <source>
        <dbReference type="Pfam" id="PF00685"/>
    </source>
</evidence>
<dbReference type="AlphaFoldDB" id="A0A443S3I9"/>
<proteinExistence type="inferred from homology"/>
<dbReference type="VEuPathDB" id="VectorBase:LDEU009987"/>
<gene>
    <name evidence="4" type="ORF">B4U80_05514</name>
</gene>
<evidence type="ECO:0000313" key="4">
    <source>
        <dbReference type="EMBL" id="RWS22053.1"/>
    </source>
</evidence>
<dbReference type="InterPro" id="IPR027417">
    <property type="entry name" value="P-loop_NTPase"/>
</dbReference>
<accession>A0A443S3I9</accession>
<feature type="domain" description="Sulfotransferase" evidence="3">
    <location>
        <begin position="6"/>
        <end position="215"/>
    </location>
</feature>
<organism evidence="4 5">
    <name type="scientific">Leptotrombidium deliense</name>
    <dbReference type="NCBI Taxonomy" id="299467"/>
    <lineage>
        <taxon>Eukaryota</taxon>
        <taxon>Metazoa</taxon>
        <taxon>Ecdysozoa</taxon>
        <taxon>Arthropoda</taxon>
        <taxon>Chelicerata</taxon>
        <taxon>Arachnida</taxon>
        <taxon>Acari</taxon>
        <taxon>Acariformes</taxon>
        <taxon>Trombidiformes</taxon>
        <taxon>Prostigmata</taxon>
        <taxon>Anystina</taxon>
        <taxon>Parasitengona</taxon>
        <taxon>Trombiculoidea</taxon>
        <taxon>Trombiculidae</taxon>
        <taxon>Leptotrombidium</taxon>
    </lineage>
</organism>
<evidence type="ECO:0000256" key="2">
    <source>
        <dbReference type="ARBA" id="ARBA00022679"/>
    </source>
</evidence>
<dbReference type="InterPro" id="IPR000863">
    <property type="entry name" value="Sulfotransferase_dom"/>
</dbReference>
<evidence type="ECO:0000256" key="1">
    <source>
        <dbReference type="ARBA" id="ARBA00005771"/>
    </source>
</evidence>
<dbReference type="OrthoDB" id="205623at2759"/>
<dbReference type="Pfam" id="PF00685">
    <property type="entry name" value="Sulfotransfer_1"/>
    <property type="match status" value="1"/>
</dbReference>
<evidence type="ECO:0000313" key="5">
    <source>
        <dbReference type="Proteomes" id="UP000288716"/>
    </source>
</evidence>
<dbReference type="GO" id="GO:0008146">
    <property type="term" value="F:sulfotransferase activity"/>
    <property type="evidence" value="ECO:0007669"/>
    <property type="project" value="InterPro"/>
</dbReference>
<dbReference type="Proteomes" id="UP000288716">
    <property type="component" value="Unassembled WGS sequence"/>
</dbReference>
<reference evidence="4 5" key="1">
    <citation type="journal article" date="2018" name="Gigascience">
        <title>Genomes of trombidid mites reveal novel predicted allergens and laterally-transferred genes associated with secondary metabolism.</title>
        <authorList>
            <person name="Dong X."/>
            <person name="Chaisiri K."/>
            <person name="Xia D."/>
            <person name="Armstrong S.D."/>
            <person name="Fang Y."/>
            <person name="Donnelly M.J."/>
            <person name="Kadowaki T."/>
            <person name="McGarry J.W."/>
            <person name="Darby A.C."/>
            <person name="Makepeace B.L."/>
        </authorList>
    </citation>
    <scope>NUCLEOTIDE SEQUENCE [LARGE SCALE GENOMIC DNA]</scope>
    <source>
        <strain evidence="4">UoL-UT</strain>
    </source>
</reference>
<comment type="caution">
    <text evidence="4">The sequence shown here is derived from an EMBL/GenBank/DDBJ whole genome shotgun (WGS) entry which is preliminary data.</text>
</comment>